<dbReference type="AlphaFoldDB" id="A0A0F9FC56"/>
<sequence length="52" mass="6165">MNCPLDGWECTHLEDVEIDGRTHELHQCRKPQCRRIYNLLKVKNGKKEEAKT</sequence>
<evidence type="ECO:0000313" key="1">
    <source>
        <dbReference type="EMBL" id="KKL54900.1"/>
    </source>
</evidence>
<organism evidence="1">
    <name type="scientific">marine sediment metagenome</name>
    <dbReference type="NCBI Taxonomy" id="412755"/>
    <lineage>
        <taxon>unclassified sequences</taxon>
        <taxon>metagenomes</taxon>
        <taxon>ecological metagenomes</taxon>
    </lineage>
</organism>
<gene>
    <name evidence="1" type="ORF">LCGC14_2260830</name>
</gene>
<dbReference type="EMBL" id="LAZR01031035">
    <property type="protein sequence ID" value="KKL54900.1"/>
    <property type="molecule type" value="Genomic_DNA"/>
</dbReference>
<protein>
    <submittedName>
        <fullName evidence="1">Uncharacterized protein</fullName>
    </submittedName>
</protein>
<name>A0A0F9FC56_9ZZZZ</name>
<accession>A0A0F9FC56</accession>
<comment type="caution">
    <text evidence="1">The sequence shown here is derived from an EMBL/GenBank/DDBJ whole genome shotgun (WGS) entry which is preliminary data.</text>
</comment>
<proteinExistence type="predicted"/>
<reference evidence="1" key="1">
    <citation type="journal article" date="2015" name="Nature">
        <title>Complex archaea that bridge the gap between prokaryotes and eukaryotes.</title>
        <authorList>
            <person name="Spang A."/>
            <person name="Saw J.H."/>
            <person name="Jorgensen S.L."/>
            <person name="Zaremba-Niedzwiedzka K."/>
            <person name="Martijn J."/>
            <person name="Lind A.E."/>
            <person name="van Eijk R."/>
            <person name="Schleper C."/>
            <person name="Guy L."/>
            <person name="Ettema T.J."/>
        </authorList>
    </citation>
    <scope>NUCLEOTIDE SEQUENCE</scope>
</reference>